<dbReference type="GO" id="GO:0005524">
    <property type="term" value="F:ATP binding"/>
    <property type="evidence" value="ECO:0007669"/>
    <property type="project" value="InterPro"/>
</dbReference>
<dbReference type="GO" id="GO:0045599">
    <property type="term" value="P:negative regulation of fat cell differentiation"/>
    <property type="evidence" value="ECO:0007669"/>
    <property type="project" value="Ensembl"/>
</dbReference>
<dbReference type="STRING" id="29139.ENSVURP00010019230"/>
<dbReference type="GO" id="GO:0048863">
    <property type="term" value="P:stem cell differentiation"/>
    <property type="evidence" value="ECO:0007669"/>
    <property type="project" value="Ensembl"/>
</dbReference>
<dbReference type="Pfam" id="PF00118">
    <property type="entry name" value="Cpn60_TCP1"/>
    <property type="match status" value="1"/>
</dbReference>
<accession>A0A4X2LBX7</accession>
<dbReference type="GO" id="GO:0051131">
    <property type="term" value="P:chaperone-mediated protein complex assembly"/>
    <property type="evidence" value="ECO:0007669"/>
    <property type="project" value="Ensembl"/>
</dbReference>
<feature type="region of interest" description="Disordered" evidence="1">
    <location>
        <begin position="207"/>
        <end position="253"/>
    </location>
</feature>
<gene>
    <name evidence="2" type="primary">BBS12</name>
</gene>
<dbReference type="InterPro" id="IPR027413">
    <property type="entry name" value="GROEL-like_equatorial_sf"/>
</dbReference>
<dbReference type="RefSeq" id="XP_027709431.1">
    <property type="nucleotide sequence ID" value="XM_027853630.1"/>
</dbReference>
<dbReference type="GO" id="GO:0042755">
    <property type="term" value="P:eating behavior"/>
    <property type="evidence" value="ECO:0007669"/>
    <property type="project" value="Ensembl"/>
</dbReference>
<protein>
    <submittedName>
        <fullName evidence="2">Bardet-Biedl syndrome 12</fullName>
    </submittedName>
</protein>
<feature type="compositionally biased region" description="Basic residues" evidence="1">
    <location>
        <begin position="228"/>
        <end position="240"/>
    </location>
</feature>
<dbReference type="InterPro" id="IPR027410">
    <property type="entry name" value="TCP-1-like_intermed_sf"/>
</dbReference>
<dbReference type="Gene3D" id="3.30.260.10">
    <property type="entry name" value="TCP-1-like chaperonin intermediate domain"/>
    <property type="match status" value="1"/>
</dbReference>
<dbReference type="GeneTree" id="ENSGT00390000008984"/>
<organism evidence="2 3">
    <name type="scientific">Vombatus ursinus</name>
    <name type="common">Common wombat</name>
    <dbReference type="NCBI Taxonomy" id="29139"/>
    <lineage>
        <taxon>Eukaryota</taxon>
        <taxon>Metazoa</taxon>
        <taxon>Chordata</taxon>
        <taxon>Craniata</taxon>
        <taxon>Vertebrata</taxon>
        <taxon>Euteleostomi</taxon>
        <taxon>Mammalia</taxon>
        <taxon>Metatheria</taxon>
        <taxon>Diprotodontia</taxon>
        <taxon>Vombatidae</taxon>
        <taxon>Vombatus</taxon>
    </lineage>
</organism>
<dbReference type="InterPro" id="IPR002423">
    <property type="entry name" value="Cpn60/GroEL/TCP-1"/>
</dbReference>
<proteinExistence type="predicted"/>
<dbReference type="Proteomes" id="UP000314987">
    <property type="component" value="Unassembled WGS sequence"/>
</dbReference>
<sequence>MVMAYINISTRKHIGLQQLSSLTETGRGFLGPVKSSKFIVGEGSRESVLAGSTVRLLESLDLTSSVGQLLHEAVQSQKTSYGTGTNTLLSLAGAWSAAALRCLQQDIPISVIVSVMSEGLKSCGEEVVALQIPLHDVLGSAGDARSYPWLGTLSVIPSPLVQIPAEIPWIRRRRDGNDVSSPLSPPAFSSGHSSEFSSRFSSFSSQSVAKGNKTAPQPLQTNPIPNSHSRKSRLSHSRHFNRAESGSYRTSDEGQLDACVHPCNDLVRLAVGLSHGDHSSMALVEAAVRCQYQNAHLRRNCTVPFRFDVSKISTCCLPGVPESFSCILPGYITLVSMDHVTVIRELQNRPLRVALIDGDFSENYRHLGFNGLGNVKTQLESLTYPDKMWLDRILEILIRLNVNLVLVRGSVSEGVLERCMHNNLLIIGPVSHHVLQDFAEVTGAAQVTYATQLNEECVGSDVYVSLWRAGQLNANEVNNKVAVLVKAEGVLLATAVLASPVAAQMQAKEDRFWTCAYRMYHAVVDEKVFLGGGAVEVLCLTHLQMLVEQSQKKMDQDCSARLHMTSSWMASSQALYRPAVLQALADGWHRYLSSVVYNTGTCSSETEASTFIQNFLQKTTSSGCPLLYLLKEYNKVSSEILNSGIPSALKEASRVYDVVTPKREAWRRALDLVLLVLQTDAEIITGAEYTQLNSQNFNELLLL</sequence>
<dbReference type="GO" id="GO:0045444">
    <property type="term" value="P:fat cell differentiation"/>
    <property type="evidence" value="ECO:0007669"/>
    <property type="project" value="Ensembl"/>
</dbReference>
<dbReference type="InterPro" id="IPR042984">
    <property type="entry name" value="BBS12"/>
</dbReference>
<dbReference type="AlphaFoldDB" id="A0A4X2LBX7"/>
<dbReference type="PANTHER" id="PTHR46883">
    <property type="entry name" value="BARDET-BIEDL SYNDROME 12 PROTEIN"/>
    <property type="match status" value="1"/>
</dbReference>
<dbReference type="GO" id="GO:0005929">
    <property type="term" value="C:cilium"/>
    <property type="evidence" value="ECO:0007669"/>
    <property type="project" value="GOC"/>
</dbReference>
<dbReference type="RefSeq" id="XP_027709428.1">
    <property type="nucleotide sequence ID" value="XM_027853627.1"/>
</dbReference>
<evidence type="ECO:0000256" key="1">
    <source>
        <dbReference type="SAM" id="MobiDB-lite"/>
    </source>
</evidence>
<dbReference type="GO" id="GO:0045494">
    <property type="term" value="P:photoreceptor cell maintenance"/>
    <property type="evidence" value="ECO:0007669"/>
    <property type="project" value="Ensembl"/>
</dbReference>
<dbReference type="PANTHER" id="PTHR46883:SF1">
    <property type="entry name" value="BARDET-BIEDL SYNDROME 12 PROTEIN"/>
    <property type="match status" value="1"/>
</dbReference>
<evidence type="ECO:0000313" key="3">
    <source>
        <dbReference type="Proteomes" id="UP000314987"/>
    </source>
</evidence>
<dbReference type="GO" id="GO:2000737">
    <property type="term" value="P:negative regulation of stem cell differentiation"/>
    <property type="evidence" value="ECO:0007669"/>
    <property type="project" value="Ensembl"/>
</dbReference>
<feature type="compositionally biased region" description="Polar residues" evidence="1">
    <location>
        <begin position="214"/>
        <end position="226"/>
    </location>
</feature>
<dbReference type="InterPro" id="IPR027409">
    <property type="entry name" value="GroEL-like_apical_dom_sf"/>
</dbReference>
<dbReference type="OrthoDB" id="10037098at2759"/>
<dbReference type="GeneID" id="114036893"/>
<dbReference type="OMA" id="CPFLQIP"/>
<evidence type="ECO:0000313" key="2">
    <source>
        <dbReference type="Ensembl" id="ENSVURP00010019230.1"/>
    </source>
</evidence>
<dbReference type="RefSeq" id="XP_027709429.1">
    <property type="nucleotide sequence ID" value="XM_027853628.1"/>
</dbReference>
<dbReference type="Gene3D" id="3.50.7.10">
    <property type="entry name" value="GroEL"/>
    <property type="match status" value="1"/>
</dbReference>
<dbReference type="SUPFAM" id="SSF52029">
    <property type="entry name" value="GroEL apical domain-like"/>
    <property type="match status" value="1"/>
</dbReference>
<dbReference type="SUPFAM" id="SSF48592">
    <property type="entry name" value="GroEL equatorial domain-like"/>
    <property type="match status" value="1"/>
</dbReference>
<keyword evidence="3" id="KW-1185">Reference proteome</keyword>
<name>A0A4X2LBX7_VOMUR</name>
<dbReference type="Ensembl" id="ENSVURT00010021881.1">
    <property type="protein sequence ID" value="ENSVURP00010019230.1"/>
    <property type="gene ID" value="ENSVURG00010014664.1"/>
</dbReference>
<dbReference type="GO" id="GO:0042073">
    <property type="term" value="P:intraciliary transport"/>
    <property type="evidence" value="ECO:0007669"/>
    <property type="project" value="Ensembl"/>
</dbReference>
<reference evidence="3" key="1">
    <citation type="submission" date="2018-12" db="EMBL/GenBank/DDBJ databases">
        <authorList>
            <person name="Yazar S."/>
        </authorList>
    </citation>
    <scope>NUCLEOTIDE SEQUENCE [LARGE SCALE GENOMIC DNA]</scope>
</reference>
<dbReference type="Gene3D" id="1.10.560.10">
    <property type="entry name" value="GroEL-like equatorial domain"/>
    <property type="match status" value="2"/>
</dbReference>
<dbReference type="CTD" id="166379"/>
<reference evidence="2" key="2">
    <citation type="submission" date="2025-08" db="UniProtKB">
        <authorList>
            <consortium name="Ensembl"/>
        </authorList>
    </citation>
    <scope>IDENTIFICATION</scope>
</reference>
<reference evidence="2" key="3">
    <citation type="submission" date="2025-09" db="UniProtKB">
        <authorList>
            <consortium name="Ensembl"/>
        </authorList>
    </citation>
    <scope>IDENTIFICATION</scope>
</reference>